<dbReference type="EMBL" id="LGHJ01000019">
    <property type="protein sequence ID" value="KPL73931.1"/>
    <property type="molecule type" value="Genomic_DNA"/>
</dbReference>
<comment type="caution">
    <text evidence="7">The sequence shown here is derived from an EMBL/GenBank/DDBJ whole genome shotgun (WGS) entry which is preliminary data.</text>
</comment>
<dbReference type="GO" id="GO:0016787">
    <property type="term" value="F:hydrolase activity"/>
    <property type="evidence" value="ECO:0007669"/>
    <property type="project" value="UniProtKB-UniRule"/>
</dbReference>
<keyword evidence="3 5" id="KW-0347">Helicase</keyword>
<dbReference type="Gene3D" id="3.40.50.300">
    <property type="entry name" value="P-loop containing nucleotide triphosphate hydrolases"/>
    <property type="match status" value="1"/>
</dbReference>
<evidence type="ECO:0000259" key="6">
    <source>
        <dbReference type="PROSITE" id="PS51198"/>
    </source>
</evidence>
<feature type="domain" description="UvrD-like helicase ATP-binding" evidence="6">
    <location>
        <begin position="5"/>
        <end position="314"/>
    </location>
</feature>
<dbReference type="SUPFAM" id="SSF52540">
    <property type="entry name" value="P-loop containing nucleoside triphosphate hydrolases"/>
    <property type="match status" value="1"/>
</dbReference>
<organism evidence="7 8">
    <name type="scientific">Bellilinea caldifistulae</name>
    <dbReference type="NCBI Taxonomy" id="360411"/>
    <lineage>
        <taxon>Bacteria</taxon>
        <taxon>Bacillati</taxon>
        <taxon>Chloroflexota</taxon>
        <taxon>Anaerolineae</taxon>
        <taxon>Anaerolineales</taxon>
        <taxon>Anaerolineaceae</taxon>
        <taxon>Bellilinea</taxon>
    </lineage>
</organism>
<evidence type="ECO:0000256" key="1">
    <source>
        <dbReference type="ARBA" id="ARBA00022741"/>
    </source>
</evidence>
<evidence type="ECO:0000256" key="5">
    <source>
        <dbReference type="PROSITE-ProRule" id="PRU00560"/>
    </source>
</evidence>
<dbReference type="PROSITE" id="PS51198">
    <property type="entry name" value="UVRD_HELICASE_ATP_BIND"/>
    <property type="match status" value="1"/>
</dbReference>
<dbReference type="OrthoDB" id="141404at2"/>
<accession>A0A0P6XP75</accession>
<dbReference type="GO" id="GO:0004386">
    <property type="term" value="F:helicase activity"/>
    <property type="evidence" value="ECO:0007669"/>
    <property type="project" value="UniProtKB-UniRule"/>
</dbReference>
<dbReference type="STRING" id="360411.AC812_14245"/>
<dbReference type="AlphaFoldDB" id="A0A0P6XP75"/>
<sequence>MSLPEFFSTQRQIAESPLNRKIFLHGEPGSGKTTAGLARLVFLLESGIPAEQILILLPQRTLAQPYYDYLAQNPLPPGGLPTIVTLGGLSQRTIQLFWPAISAEAGFAQPHQPPLFLTLETAQYYMAKVVEPFLDQGYFEQLVIDRNRLYSQLLDNLNKAALVGFAHTTLGERLKQAWNGQSQHLIVFDQAQECIKAFREYCLANNLLDFSLQIELFIHHLWRSFLVRNYLQTQYRHLIYDNIEEDAPAAHDVIGEWLPIFDSAVLIFDLHGGHRIFLGADPQSAALLANFCDEVVEFPPSLICPPPIRQFQSALVKSVQRQLTIEELTPQIKTAFTHLPARFYPEMVDRVCKTIDELVHQKQVAPCEIAVLAPFMSDSLRFSLMNRLEEYQIPARSHRPSRSLYDEPAVRTLITLAKLAHPHWEMPPTREEIRSMLVHCIADLDLVRADLLMQMGFAAKKQSFPLRPFEEIGAGGRERITYSAGLRYSRLREWLLNYIERGEEEELDVFFAFLFGEVLSQPGYGFHDHLDDASVTARLIESIQKFRQVIEPVRSQQPGFSVGFEYLKMVQQGVISALYLTPVEEENAVLISPAYSFIINNRPVRFQFWLDCGNFGWWERLFQPLTHPYVLSRNWQPGRLWTDVEEYETNQQSLIRIIRGLTYRCSEHVFLCTSRINERGAEERGALLLAFQGLLRRLHQQEAAHE</sequence>
<evidence type="ECO:0000256" key="2">
    <source>
        <dbReference type="ARBA" id="ARBA00022801"/>
    </source>
</evidence>
<keyword evidence="1 5" id="KW-0547">Nucleotide-binding</keyword>
<evidence type="ECO:0000256" key="4">
    <source>
        <dbReference type="ARBA" id="ARBA00022840"/>
    </source>
</evidence>
<gene>
    <name evidence="7" type="ORF">AC812_14245</name>
</gene>
<dbReference type="Proteomes" id="UP000050514">
    <property type="component" value="Unassembled WGS sequence"/>
</dbReference>
<feature type="binding site" evidence="5">
    <location>
        <begin position="26"/>
        <end position="33"/>
    </location>
    <ligand>
        <name>ATP</name>
        <dbReference type="ChEBI" id="CHEBI:30616"/>
    </ligand>
</feature>
<evidence type="ECO:0000313" key="8">
    <source>
        <dbReference type="Proteomes" id="UP000050514"/>
    </source>
</evidence>
<keyword evidence="8" id="KW-1185">Reference proteome</keyword>
<proteinExistence type="predicted"/>
<name>A0A0P6XP75_9CHLR</name>
<dbReference type="InterPro" id="IPR014016">
    <property type="entry name" value="UvrD-like_ATP-bd"/>
</dbReference>
<dbReference type="InterPro" id="IPR027417">
    <property type="entry name" value="P-loop_NTPase"/>
</dbReference>
<dbReference type="GO" id="GO:0005524">
    <property type="term" value="F:ATP binding"/>
    <property type="evidence" value="ECO:0007669"/>
    <property type="project" value="UniProtKB-UniRule"/>
</dbReference>
<dbReference type="RefSeq" id="WP_061917761.1">
    <property type="nucleotide sequence ID" value="NZ_DF967971.1"/>
</dbReference>
<protein>
    <recommendedName>
        <fullName evidence="6">UvrD-like helicase ATP-binding domain-containing protein</fullName>
    </recommendedName>
</protein>
<reference evidence="7 8" key="1">
    <citation type="submission" date="2015-07" db="EMBL/GenBank/DDBJ databases">
        <title>Draft genome of Bellilinea caldifistulae DSM 17877.</title>
        <authorList>
            <person name="Hemp J."/>
            <person name="Ward L.M."/>
            <person name="Pace L.A."/>
            <person name="Fischer W.W."/>
        </authorList>
    </citation>
    <scope>NUCLEOTIDE SEQUENCE [LARGE SCALE GENOMIC DNA]</scope>
    <source>
        <strain evidence="7 8">GOMI-1</strain>
    </source>
</reference>
<evidence type="ECO:0000256" key="3">
    <source>
        <dbReference type="ARBA" id="ARBA00022806"/>
    </source>
</evidence>
<keyword evidence="2 5" id="KW-0378">Hydrolase</keyword>
<keyword evidence="4 5" id="KW-0067">ATP-binding</keyword>
<evidence type="ECO:0000313" key="7">
    <source>
        <dbReference type="EMBL" id="KPL73931.1"/>
    </source>
</evidence>